<dbReference type="AlphaFoldDB" id="A0A8J2K6X7"/>
<accession>A0A8J2K6X7</accession>
<feature type="non-terminal residue" evidence="2">
    <location>
        <position position="22"/>
    </location>
</feature>
<evidence type="ECO:0000313" key="3">
    <source>
        <dbReference type="Proteomes" id="UP000708208"/>
    </source>
</evidence>
<reference evidence="2" key="1">
    <citation type="submission" date="2021-06" db="EMBL/GenBank/DDBJ databases">
        <authorList>
            <person name="Hodson N. C."/>
            <person name="Mongue J. A."/>
            <person name="Jaron S. K."/>
        </authorList>
    </citation>
    <scope>NUCLEOTIDE SEQUENCE</scope>
</reference>
<feature type="compositionally biased region" description="Basic and acidic residues" evidence="1">
    <location>
        <begin position="13"/>
        <end position="22"/>
    </location>
</feature>
<dbReference type="Proteomes" id="UP000708208">
    <property type="component" value="Unassembled WGS sequence"/>
</dbReference>
<organism evidence="2 3">
    <name type="scientific">Allacma fusca</name>
    <dbReference type="NCBI Taxonomy" id="39272"/>
    <lineage>
        <taxon>Eukaryota</taxon>
        <taxon>Metazoa</taxon>
        <taxon>Ecdysozoa</taxon>
        <taxon>Arthropoda</taxon>
        <taxon>Hexapoda</taxon>
        <taxon>Collembola</taxon>
        <taxon>Symphypleona</taxon>
        <taxon>Sminthuridae</taxon>
        <taxon>Allacma</taxon>
    </lineage>
</organism>
<sequence length="22" mass="2519">ASQVQKLTSLRQVESHENDAMF</sequence>
<name>A0A8J2K6X7_9HEXA</name>
<protein>
    <submittedName>
        <fullName evidence="2">Uncharacterized protein</fullName>
    </submittedName>
</protein>
<dbReference type="EMBL" id="CAJVCH010190424">
    <property type="protein sequence ID" value="CAG7730192.1"/>
    <property type="molecule type" value="Genomic_DNA"/>
</dbReference>
<evidence type="ECO:0000256" key="1">
    <source>
        <dbReference type="SAM" id="MobiDB-lite"/>
    </source>
</evidence>
<feature type="region of interest" description="Disordered" evidence="1">
    <location>
        <begin position="1"/>
        <end position="22"/>
    </location>
</feature>
<comment type="caution">
    <text evidence="2">The sequence shown here is derived from an EMBL/GenBank/DDBJ whole genome shotgun (WGS) entry which is preliminary data.</text>
</comment>
<feature type="compositionally biased region" description="Polar residues" evidence="1">
    <location>
        <begin position="1"/>
        <end position="12"/>
    </location>
</feature>
<evidence type="ECO:0000313" key="2">
    <source>
        <dbReference type="EMBL" id="CAG7730192.1"/>
    </source>
</evidence>
<proteinExistence type="predicted"/>
<feature type="non-terminal residue" evidence="2">
    <location>
        <position position="1"/>
    </location>
</feature>
<gene>
    <name evidence="2" type="ORF">AFUS01_LOCUS18854</name>
</gene>
<keyword evidence="3" id="KW-1185">Reference proteome</keyword>